<evidence type="ECO:0000256" key="1">
    <source>
        <dbReference type="SAM" id="MobiDB-lite"/>
    </source>
</evidence>
<protein>
    <submittedName>
        <fullName evidence="2">Uncharacterized protein</fullName>
    </submittedName>
</protein>
<dbReference type="Proteomes" id="UP000321523">
    <property type="component" value="Unassembled WGS sequence"/>
</dbReference>
<gene>
    <name evidence="2" type="ORF">SAE02_72330</name>
</gene>
<accession>A0A512E2Z6</accession>
<proteinExistence type="predicted"/>
<dbReference type="AlphaFoldDB" id="A0A512E2Z6"/>
<dbReference type="EMBL" id="BJYZ01000061">
    <property type="protein sequence ID" value="GEO43085.1"/>
    <property type="molecule type" value="Genomic_DNA"/>
</dbReference>
<keyword evidence="3" id="KW-1185">Reference proteome</keyword>
<evidence type="ECO:0000313" key="3">
    <source>
        <dbReference type="Proteomes" id="UP000321523"/>
    </source>
</evidence>
<organism evidence="2 3">
    <name type="scientific">Skermanella aerolata</name>
    <dbReference type="NCBI Taxonomy" id="393310"/>
    <lineage>
        <taxon>Bacteria</taxon>
        <taxon>Pseudomonadati</taxon>
        <taxon>Pseudomonadota</taxon>
        <taxon>Alphaproteobacteria</taxon>
        <taxon>Rhodospirillales</taxon>
        <taxon>Azospirillaceae</taxon>
        <taxon>Skermanella</taxon>
    </lineage>
</organism>
<feature type="region of interest" description="Disordered" evidence="1">
    <location>
        <begin position="1"/>
        <end position="25"/>
    </location>
</feature>
<name>A0A512E2Z6_9PROT</name>
<dbReference type="RefSeq" id="WP_169789380.1">
    <property type="nucleotide sequence ID" value="NZ_BJYZ01000061.1"/>
</dbReference>
<comment type="caution">
    <text evidence="2">The sequence shown here is derived from an EMBL/GenBank/DDBJ whole genome shotgun (WGS) entry which is preliminary data.</text>
</comment>
<evidence type="ECO:0000313" key="2">
    <source>
        <dbReference type="EMBL" id="GEO43085.1"/>
    </source>
</evidence>
<reference evidence="2 3" key="1">
    <citation type="submission" date="2019-07" db="EMBL/GenBank/DDBJ databases">
        <title>Whole genome shotgun sequence of Skermanella aerolata NBRC 106429.</title>
        <authorList>
            <person name="Hosoyama A."/>
            <person name="Uohara A."/>
            <person name="Ohji S."/>
            <person name="Ichikawa N."/>
        </authorList>
    </citation>
    <scope>NUCLEOTIDE SEQUENCE [LARGE SCALE GENOMIC DNA]</scope>
    <source>
        <strain evidence="2 3">NBRC 106429</strain>
    </source>
</reference>
<sequence>MVSVDPKPAGRVVENPGSRKPSGAKTGAYHTMFANNGSGKLDFSAIIKMLRGTC</sequence>